<dbReference type="InterPro" id="IPR013424">
    <property type="entry name" value="Ice-binding_C"/>
</dbReference>
<gene>
    <name evidence="3" type="ORF">KOR42_11910</name>
</gene>
<dbReference type="AlphaFoldDB" id="A0A5C5X4B9"/>
<organism evidence="3 4">
    <name type="scientific">Thalassoglobus neptunius</name>
    <dbReference type="NCBI Taxonomy" id="1938619"/>
    <lineage>
        <taxon>Bacteria</taxon>
        <taxon>Pseudomonadati</taxon>
        <taxon>Planctomycetota</taxon>
        <taxon>Planctomycetia</taxon>
        <taxon>Planctomycetales</taxon>
        <taxon>Planctomycetaceae</taxon>
        <taxon>Thalassoglobus</taxon>
    </lineage>
</organism>
<accession>A0A5C5X4B9</accession>
<name>A0A5C5X4B9_9PLAN</name>
<evidence type="ECO:0000313" key="3">
    <source>
        <dbReference type="EMBL" id="TWT57824.1"/>
    </source>
</evidence>
<reference evidence="3 4" key="1">
    <citation type="submission" date="2019-02" db="EMBL/GenBank/DDBJ databases">
        <title>Deep-cultivation of Planctomycetes and their phenomic and genomic characterization uncovers novel biology.</title>
        <authorList>
            <person name="Wiegand S."/>
            <person name="Jogler M."/>
            <person name="Boedeker C."/>
            <person name="Pinto D."/>
            <person name="Vollmers J."/>
            <person name="Rivas-Marin E."/>
            <person name="Kohn T."/>
            <person name="Peeters S.H."/>
            <person name="Heuer A."/>
            <person name="Rast P."/>
            <person name="Oberbeckmann S."/>
            <person name="Bunk B."/>
            <person name="Jeske O."/>
            <person name="Meyerdierks A."/>
            <person name="Storesund J.E."/>
            <person name="Kallscheuer N."/>
            <person name="Luecker S."/>
            <person name="Lage O.M."/>
            <person name="Pohl T."/>
            <person name="Merkel B.J."/>
            <person name="Hornburger P."/>
            <person name="Mueller R.-W."/>
            <person name="Bruemmer F."/>
            <person name="Labrenz M."/>
            <person name="Spormann A.M."/>
            <person name="Op Den Camp H."/>
            <person name="Overmann J."/>
            <person name="Amann R."/>
            <person name="Jetten M.S.M."/>
            <person name="Mascher T."/>
            <person name="Medema M.H."/>
            <person name="Devos D.P."/>
            <person name="Kaster A.-K."/>
            <person name="Ovreas L."/>
            <person name="Rohde M."/>
            <person name="Galperin M.Y."/>
            <person name="Jogler C."/>
        </authorList>
    </citation>
    <scope>NUCLEOTIDE SEQUENCE [LARGE SCALE GENOMIC DNA]</scope>
    <source>
        <strain evidence="3 4">KOR42</strain>
    </source>
</reference>
<proteinExistence type="predicted"/>
<keyword evidence="1" id="KW-0732">Signal</keyword>
<comment type="caution">
    <text evidence="3">The sequence shown here is derived from an EMBL/GenBank/DDBJ whole genome shotgun (WGS) entry which is preliminary data.</text>
</comment>
<keyword evidence="4" id="KW-1185">Reference proteome</keyword>
<evidence type="ECO:0000256" key="1">
    <source>
        <dbReference type="SAM" id="SignalP"/>
    </source>
</evidence>
<dbReference type="NCBIfam" id="TIGR02595">
    <property type="entry name" value="PEP_CTERM"/>
    <property type="match status" value="1"/>
</dbReference>
<evidence type="ECO:0000259" key="2">
    <source>
        <dbReference type="Pfam" id="PF07589"/>
    </source>
</evidence>
<feature type="domain" description="Ice-binding protein C-terminal" evidence="2">
    <location>
        <begin position="289"/>
        <end position="313"/>
    </location>
</feature>
<feature type="signal peptide" evidence="1">
    <location>
        <begin position="1"/>
        <end position="27"/>
    </location>
</feature>
<dbReference type="EMBL" id="SIHI01000001">
    <property type="protein sequence ID" value="TWT57824.1"/>
    <property type="molecule type" value="Genomic_DNA"/>
</dbReference>
<dbReference type="OrthoDB" id="247526at2"/>
<dbReference type="Proteomes" id="UP000317243">
    <property type="component" value="Unassembled WGS sequence"/>
</dbReference>
<feature type="chain" id="PRO_5023075541" evidence="1">
    <location>
        <begin position="28"/>
        <end position="317"/>
    </location>
</feature>
<dbReference type="Pfam" id="PF07589">
    <property type="entry name" value="PEP-CTERM"/>
    <property type="match status" value="1"/>
</dbReference>
<evidence type="ECO:0000313" key="4">
    <source>
        <dbReference type="Proteomes" id="UP000317243"/>
    </source>
</evidence>
<protein>
    <submittedName>
        <fullName evidence="3">PEP-CTERM motif protein</fullName>
    </submittedName>
</protein>
<sequence length="317" mass="33319" precursor="true">MNCLLKRLSFFLPIFSCALLIPTMVSADLIDNDVPAGTVGHFEVDVDPGGQSEVANITANGAVSGTTTTNVMFEMINYVQTGAGVSALSGTGSITTDDTYVSSGSFVGSNGNTVFWRSTASIADGDSNMRNEITFTTNSNETLGDLRFINYLDQDVFGIIDILFTRGSVAGGDLELFTVDQTEEFGISQSGAYSDSQGLVNSTFEGWAADEWSDLRTDITAGTAAFSLTGEVDMTSLPAFVDPTFGPAFGPEDITTALSWVIDPNANSATVITYLGGVPDVIDIPPTNPVPEPTSMALLAMGLTGLGFASRRRKNAA</sequence>